<sequence length="67" mass="7957">MMKKIGPVYFMLIRMLIYSTLFLSHWGLIPDFQAILYLLASLCLLFDIWESYQAWRNRGKHSTKKAS</sequence>
<keyword evidence="1" id="KW-1133">Transmembrane helix</keyword>
<dbReference type="Proteomes" id="UP000589521">
    <property type="component" value="Unassembled WGS sequence"/>
</dbReference>
<keyword evidence="1" id="KW-0472">Membrane</keyword>
<dbReference type="EMBL" id="JACBXX010000181">
    <property type="protein sequence ID" value="NYS97261.1"/>
    <property type="molecule type" value="Genomic_DNA"/>
</dbReference>
<comment type="caution">
    <text evidence="2">The sequence shown here is derived from an EMBL/GenBank/DDBJ whole genome shotgun (WGS) entry which is preliminary data.</text>
</comment>
<reference evidence="2 3" key="1">
    <citation type="submission" date="2020-07" db="EMBL/GenBank/DDBJ databases">
        <title>MOT database genomes.</title>
        <authorList>
            <person name="Joseph S."/>
            <person name="Aduse-Opoku J."/>
            <person name="Hashim A."/>
            <person name="Wade W."/>
            <person name="Curtis M."/>
        </authorList>
    </citation>
    <scope>NUCLEOTIDE SEQUENCE [LARGE SCALE GENOMIC DNA]</scope>
    <source>
        <strain evidence="2 3">STR</strain>
    </source>
</reference>
<feature type="transmembrane region" description="Helical" evidence="1">
    <location>
        <begin position="7"/>
        <end position="28"/>
    </location>
</feature>
<name>A0A7Z0S595_9STRE</name>
<keyword evidence="1" id="KW-0812">Transmembrane</keyword>
<proteinExistence type="predicted"/>
<evidence type="ECO:0000256" key="1">
    <source>
        <dbReference type="SAM" id="Phobius"/>
    </source>
</evidence>
<gene>
    <name evidence="2" type="ORF">HZY94_08755</name>
</gene>
<protein>
    <submittedName>
        <fullName evidence="2">Uncharacterized protein</fullName>
    </submittedName>
</protein>
<feature type="transmembrane region" description="Helical" evidence="1">
    <location>
        <begin position="34"/>
        <end position="55"/>
    </location>
</feature>
<evidence type="ECO:0000313" key="2">
    <source>
        <dbReference type="EMBL" id="NYS97261.1"/>
    </source>
</evidence>
<accession>A0A7Z0S595</accession>
<dbReference type="AlphaFoldDB" id="A0A7Z0S595"/>
<evidence type="ECO:0000313" key="3">
    <source>
        <dbReference type="Proteomes" id="UP000589521"/>
    </source>
</evidence>
<organism evidence="2 3">
    <name type="scientific">Streptococcus danieliae</name>
    <dbReference type="NCBI Taxonomy" id="747656"/>
    <lineage>
        <taxon>Bacteria</taxon>
        <taxon>Bacillati</taxon>
        <taxon>Bacillota</taxon>
        <taxon>Bacilli</taxon>
        <taxon>Lactobacillales</taxon>
        <taxon>Streptococcaceae</taxon>
        <taxon>Streptococcus</taxon>
    </lineage>
</organism>
<dbReference type="RefSeq" id="WP_179925838.1">
    <property type="nucleotide sequence ID" value="NZ_CATKDJ010000071.1"/>
</dbReference>